<evidence type="ECO:0000313" key="2">
    <source>
        <dbReference type="EMBL" id="SEA25358.1"/>
    </source>
</evidence>
<keyword evidence="3" id="KW-1185">Reference proteome</keyword>
<proteinExistence type="predicted"/>
<protein>
    <submittedName>
        <fullName evidence="2">Uncharacterized protein</fullName>
    </submittedName>
</protein>
<accession>A0A1H3ZNZ4</accession>
<gene>
    <name evidence="2" type="ORF">SAMN05444145_102284</name>
</gene>
<dbReference type="PROSITE" id="PS51257">
    <property type="entry name" value="PROKAR_LIPOPROTEIN"/>
    <property type="match status" value="1"/>
</dbReference>
<dbReference type="AlphaFoldDB" id="A0A1H3ZNZ4"/>
<dbReference type="EMBL" id="FNRI01000002">
    <property type="protein sequence ID" value="SEA25358.1"/>
    <property type="molecule type" value="Genomic_DNA"/>
</dbReference>
<name>A0A1H3ZNZ4_9BACT</name>
<organism evidence="2 3">
    <name type="scientific">Alistipes timonensis JC136</name>
    <dbReference type="NCBI Taxonomy" id="1033731"/>
    <lineage>
        <taxon>Bacteria</taxon>
        <taxon>Pseudomonadati</taxon>
        <taxon>Bacteroidota</taxon>
        <taxon>Bacteroidia</taxon>
        <taxon>Bacteroidales</taxon>
        <taxon>Rikenellaceae</taxon>
        <taxon>Alistipes</taxon>
    </lineage>
</organism>
<reference evidence="2" key="1">
    <citation type="submission" date="2016-10" db="EMBL/GenBank/DDBJ databases">
        <authorList>
            <person name="de Groot N.N."/>
        </authorList>
    </citation>
    <scope>NUCLEOTIDE SEQUENCE [LARGE SCALE GENOMIC DNA]</scope>
    <source>
        <strain evidence="2">DSM 25383</strain>
    </source>
</reference>
<evidence type="ECO:0000313" key="3">
    <source>
        <dbReference type="Proteomes" id="UP000183253"/>
    </source>
</evidence>
<dbReference type="RefSeq" id="WP_143029354.1">
    <property type="nucleotide sequence ID" value="NZ_CAEG01000012.1"/>
</dbReference>
<dbReference type="OrthoDB" id="1090162at2"/>
<keyword evidence="1" id="KW-0732">Signal</keyword>
<feature type="signal peptide" evidence="1">
    <location>
        <begin position="1"/>
        <end position="21"/>
    </location>
</feature>
<feature type="chain" id="PRO_5010360774" evidence="1">
    <location>
        <begin position="22"/>
        <end position="115"/>
    </location>
</feature>
<sequence>MKTFLKIGLCLLLAAGFTACEKDETPTTGRVKVSCKSSDGLKSFIIYTDVEPPKNIIYSKHNPREDFSVDFNPGNYIYTFVKSSGTSTGLVNFQIRAGRTTKISYNNGSPTIDYE</sequence>
<evidence type="ECO:0000256" key="1">
    <source>
        <dbReference type="SAM" id="SignalP"/>
    </source>
</evidence>
<dbReference type="STRING" id="1033731.SAMN05444145_102284"/>
<dbReference type="Proteomes" id="UP000183253">
    <property type="component" value="Unassembled WGS sequence"/>
</dbReference>